<evidence type="ECO:0000259" key="5">
    <source>
        <dbReference type="PROSITE" id="PS50977"/>
    </source>
</evidence>
<keyword evidence="2 4" id="KW-0238">DNA-binding</keyword>
<dbReference type="Pfam" id="PF00440">
    <property type="entry name" value="TetR_N"/>
    <property type="match status" value="1"/>
</dbReference>
<dbReference type="InterPro" id="IPR011075">
    <property type="entry name" value="TetR_C"/>
</dbReference>
<sequence length="194" mass="21434">MARPRAFDEDQVLEAVMETFWRKGYEGTSAQDLVEATGLGRGSLYAAYASKDGLFAQALLRYRRRTQARVDRLARPGPVLDRLRELLVDVLDADLAAPQQRGCLATNSAIERAGADPAVAEMVRYNFTLLHQGIEATLRRGQATGELRAGFDPAVQALLMLTTVQGLRVLVRTARPGDRERFLAVIEQVLAPLR</sequence>
<dbReference type="PANTHER" id="PTHR47506">
    <property type="entry name" value="TRANSCRIPTIONAL REGULATORY PROTEIN"/>
    <property type="match status" value="1"/>
</dbReference>
<organism evidence="6 7">
    <name type="scientific">Novispirillum itersonii</name>
    <name type="common">Aquaspirillum itersonii</name>
    <dbReference type="NCBI Taxonomy" id="189"/>
    <lineage>
        <taxon>Bacteria</taxon>
        <taxon>Pseudomonadati</taxon>
        <taxon>Pseudomonadota</taxon>
        <taxon>Alphaproteobacteria</taxon>
        <taxon>Rhodospirillales</taxon>
        <taxon>Novispirillaceae</taxon>
        <taxon>Novispirillum</taxon>
    </lineage>
</organism>
<dbReference type="InterPro" id="IPR036271">
    <property type="entry name" value="Tet_transcr_reg_TetR-rel_C_sf"/>
</dbReference>
<dbReference type="AlphaFoldDB" id="A0A7X0DML7"/>
<dbReference type="EMBL" id="JACIIX010000009">
    <property type="protein sequence ID" value="MBB6211110.1"/>
    <property type="molecule type" value="Genomic_DNA"/>
</dbReference>
<feature type="domain" description="HTH tetR-type" evidence="5">
    <location>
        <begin position="6"/>
        <end position="66"/>
    </location>
</feature>
<dbReference type="PANTHER" id="PTHR47506:SF1">
    <property type="entry name" value="HTH-TYPE TRANSCRIPTIONAL REGULATOR YJDC"/>
    <property type="match status" value="1"/>
</dbReference>
<keyword evidence="7" id="KW-1185">Reference proteome</keyword>
<proteinExistence type="predicted"/>
<evidence type="ECO:0000313" key="6">
    <source>
        <dbReference type="EMBL" id="MBB6211110.1"/>
    </source>
</evidence>
<dbReference type="SUPFAM" id="SSF46689">
    <property type="entry name" value="Homeodomain-like"/>
    <property type="match status" value="1"/>
</dbReference>
<keyword evidence="1" id="KW-0805">Transcription regulation</keyword>
<evidence type="ECO:0000256" key="3">
    <source>
        <dbReference type="ARBA" id="ARBA00023163"/>
    </source>
</evidence>
<name>A0A7X0DML7_NOVIT</name>
<dbReference type="Gene3D" id="1.10.357.10">
    <property type="entry name" value="Tetracycline Repressor, domain 2"/>
    <property type="match status" value="1"/>
</dbReference>
<evidence type="ECO:0000256" key="4">
    <source>
        <dbReference type="PROSITE-ProRule" id="PRU00335"/>
    </source>
</evidence>
<dbReference type="RefSeq" id="WP_184263927.1">
    <property type="nucleotide sequence ID" value="NZ_JACIIX010000009.1"/>
</dbReference>
<reference evidence="6 7" key="1">
    <citation type="submission" date="2020-08" db="EMBL/GenBank/DDBJ databases">
        <title>Genomic Encyclopedia of Type Strains, Phase IV (KMG-IV): sequencing the most valuable type-strain genomes for metagenomic binning, comparative biology and taxonomic classification.</title>
        <authorList>
            <person name="Goeker M."/>
        </authorList>
    </citation>
    <scope>NUCLEOTIDE SEQUENCE [LARGE SCALE GENOMIC DNA]</scope>
    <source>
        <strain evidence="6 7">DSM 11590</strain>
    </source>
</reference>
<dbReference type="InterPro" id="IPR009057">
    <property type="entry name" value="Homeodomain-like_sf"/>
</dbReference>
<gene>
    <name evidence="6" type="ORF">FHS48_002545</name>
</gene>
<keyword evidence="3" id="KW-0804">Transcription</keyword>
<feature type="DNA-binding region" description="H-T-H motif" evidence="4">
    <location>
        <begin position="29"/>
        <end position="48"/>
    </location>
</feature>
<protein>
    <submittedName>
        <fullName evidence="6">TetR/AcrR family transcriptional repressor of nem operon</fullName>
    </submittedName>
</protein>
<dbReference type="GO" id="GO:0003677">
    <property type="term" value="F:DNA binding"/>
    <property type="evidence" value="ECO:0007669"/>
    <property type="project" value="UniProtKB-UniRule"/>
</dbReference>
<dbReference type="InterPro" id="IPR001647">
    <property type="entry name" value="HTH_TetR"/>
</dbReference>
<accession>A0A7X0DML7</accession>
<dbReference type="PROSITE" id="PS50977">
    <property type="entry name" value="HTH_TETR_2"/>
    <property type="match status" value="1"/>
</dbReference>
<dbReference type="PRINTS" id="PR00455">
    <property type="entry name" value="HTHTETR"/>
</dbReference>
<dbReference type="Pfam" id="PF16925">
    <property type="entry name" value="TetR_C_13"/>
    <property type="match status" value="1"/>
</dbReference>
<comment type="caution">
    <text evidence="6">The sequence shown here is derived from an EMBL/GenBank/DDBJ whole genome shotgun (WGS) entry which is preliminary data.</text>
</comment>
<dbReference type="SUPFAM" id="SSF48498">
    <property type="entry name" value="Tetracyclin repressor-like, C-terminal domain"/>
    <property type="match status" value="1"/>
</dbReference>
<dbReference type="Gene3D" id="1.10.10.60">
    <property type="entry name" value="Homeodomain-like"/>
    <property type="match status" value="1"/>
</dbReference>
<evidence type="ECO:0000313" key="7">
    <source>
        <dbReference type="Proteomes" id="UP000544872"/>
    </source>
</evidence>
<evidence type="ECO:0000256" key="2">
    <source>
        <dbReference type="ARBA" id="ARBA00023125"/>
    </source>
</evidence>
<evidence type="ECO:0000256" key="1">
    <source>
        <dbReference type="ARBA" id="ARBA00023015"/>
    </source>
</evidence>
<dbReference type="Proteomes" id="UP000544872">
    <property type="component" value="Unassembled WGS sequence"/>
</dbReference>